<dbReference type="Pfam" id="PF12848">
    <property type="entry name" value="ABC_tran_Xtn"/>
    <property type="match status" value="1"/>
</dbReference>
<dbReference type="eggNOG" id="KOG0062">
    <property type="taxonomic scope" value="Eukaryota"/>
</dbReference>
<feature type="domain" description="ABC transporter" evidence="5">
    <location>
        <begin position="447"/>
        <end position="693"/>
    </location>
</feature>
<dbReference type="GO" id="GO:0016887">
    <property type="term" value="F:ATP hydrolysis activity"/>
    <property type="evidence" value="ECO:0007669"/>
    <property type="project" value="InterPro"/>
</dbReference>
<accession>D7G0X5</accession>
<dbReference type="PANTHER" id="PTHR19211">
    <property type="entry name" value="ATP-BINDING TRANSPORT PROTEIN-RELATED"/>
    <property type="match status" value="1"/>
</dbReference>
<dbReference type="GO" id="GO:0005524">
    <property type="term" value="F:ATP binding"/>
    <property type="evidence" value="ECO:0007669"/>
    <property type="project" value="UniProtKB-KW"/>
</dbReference>
<feature type="region of interest" description="Disordered" evidence="4">
    <location>
        <begin position="1"/>
        <end position="30"/>
    </location>
</feature>
<protein>
    <recommendedName>
        <fullName evidence="5">ABC transporter domain-containing protein</fullName>
    </recommendedName>
</protein>
<evidence type="ECO:0000256" key="3">
    <source>
        <dbReference type="ARBA" id="ARBA00022840"/>
    </source>
</evidence>
<dbReference type="Pfam" id="PF00005">
    <property type="entry name" value="ABC_tran"/>
    <property type="match status" value="2"/>
</dbReference>
<dbReference type="PANTHER" id="PTHR19211:SF14">
    <property type="entry name" value="ATP-BINDING CASSETTE SUB-FAMILY F MEMBER 1"/>
    <property type="match status" value="1"/>
</dbReference>
<dbReference type="PROSITE" id="PS50893">
    <property type="entry name" value="ABC_TRANSPORTER_2"/>
    <property type="match status" value="2"/>
</dbReference>
<dbReference type="SMART" id="SM00382">
    <property type="entry name" value="AAA"/>
    <property type="match status" value="2"/>
</dbReference>
<reference evidence="6 7" key="1">
    <citation type="journal article" date="2010" name="Nature">
        <title>The Ectocarpus genome and the independent evolution of multicellularity in brown algae.</title>
        <authorList>
            <person name="Cock J.M."/>
            <person name="Sterck L."/>
            <person name="Rouze P."/>
            <person name="Scornet D."/>
            <person name="Allen A.E."/>
            <person name="Amoutzias G."/>
            <person name="Anthouard V."/>
            <person name="Artiguenave F."/>
            <person name="Aury J.M."/>
            <person name="Badger J.H."/>
            <person name="Beszteri B."/>
            <person name="Billiau K."/>
            <person name="Bonnet E."/>
            <person name="Bothwell J.H."/>
            <person name="Bowler C."/>
            <person name="Boyen C."/>
            <person name="Brownlee C."/>
            <person name="Carrano C.J."/>
            <person name="Charrier B."/>
            <person name="Cho G.Y."/>
            <person name="Coelho S.M."/>
            <person name="Collen J."/>
            <person name="Corre E."/>
            <person name="Da Silva C."/>
            <person name="Delage L."/>
            <person name="Delaroque N."/>
            <person name="Dittami S.M."/>
            <person name="Doulbeau S."/>
            <person name="Elias M."/>
            <person name="Farnham G."/>
            <person name="Gachon C.M."/>
            <person name="Gschloessl B."/>
            <person name="Heesch S."/>
            <person name="Jabbari K."/>
            <person name="Jubin C."/>
            <person name="Kawai H."/>
            <person name="Kimura K."/>
            <person name="Kloareg B."/>
            <person name="Kupper F.C."/>
            <person name="Lang D."/>
            <person name="Le Bail A."/>
            <person name="Leblanc C."/>
            <person name="Lerouge P."/>
            <person name="Lohr M."/>
            <person name="Lopez P.J."/>
            <person name="Martens C."/>
            <person name="Maumus F."/>
            <person name="Michel G."/>
            <person name="Miranda-Saavedra D."/>
            <person name="Morales J."/>
            <person name="Moreau H."/>
            <person name="Motomura T."/>
            <person name="Nagasato C."/>
            <person name="Napoli C.A."/>
            <person name="Nelson D.R."/>
            <person name="Nyvall-Collen P."/>
            <person name="Peters A.F."/>
            <person name="Pommier C."/>
            <person name="Potin P."/>
            <person name="Poulain J."/>
            <person name="Quesneville H."/>
            <person name="Read B."/>
            <person name="Rensing S.A."/>
            <person name="Ritter A."/>
            <person name="Rousvoal S."/>
            <person name="Samanta M."/>
            <person name="Samson G."/>
            <person name="Schroeder D.C."/>
            <person name="Segurens B."/>
            <person name="Strittmatter M."/>
            <person name="Tonon T."/>
            <person name="Tregear J.W."/>
            <person name="Valentin K."/>
            <person name="von Dassow P."/>
            <person name="Yamagishi T."/>
            <person name="Van de Peer Y."/>
            <person name="Wincker P."/>
        </authorList>
    </citation>
    <scope>NUCLEOTIDE SEQUENCE [LARGE SCALE GENOMIC DNA]</scope>
    <source>
        <strain evidence="7">Ec32 / CCAP1310/4</strain>
    </source>
</reference>
<feature type="region of interest" description="Disordered" evidence="4">
    <location>
        <begin position="338"/>
        <end position="383"/>
    </location>
</feature>
<dbReference type="InterPro" id="IPR003593">
    <property type="entry name" value="AAA+_ATPase"/>
</dbReference>
<feature type="domain" description="ABC transporter" evidence="5">
    <location>
        <begin position="38"/>
        <end position="331"/>
    </location>
</feature>
<dbReference type="InterPro" id="IPR027417">
    <property type="entry name" value="P-loop_NTPase"/>
</dbReference>
<name>D7G0X5_ECTSI</name>
<feature type="region of interest" description="Disordered" evidence="4">
    <location>
        <begin position="141"/>
        <end position="170"/>
    </location>
</feature>
<evidence type="ECO:0000313" key="7">
    <source>
        <dbReference type="Proteomes" id="UP000002630"/>
    </source>
</evidence>
<feature type="compositionally biased region" description="Gly residues" evidence="4">
    <location>
        <begin position="16"/>
        <end position="27"/>
    </location>
</feature>
<keyword evidence="3" id="KW-0067">ATP-binding</keyword>
<proteinExistence type="predicted"/>
<dbReference type="Proteomes" id="UP000002630">
    <property type="component" value="Unassembled WGS sequence"/>
</dbReference>
<dbReference type="EMBL" id="FN649760">
    <property type="protein sequence ID" value="CBJ26719.1"/>
    <property type="molecule type" value="Genomic_DNA"/>
</dbReference>
<dbReference type="Gene3D" id="3.40.50.300">
    <property type="entry name" value="P-loop containing nucleotide triphosphate hydrolases"/>
    <property type="match status" value="2"/>
</dbReference>
<dbReference type="InterPro" id="IPR050611">
    <property type="entry name" value="ABCF"/>
</dbReference>
<dbReference type="FunFam" id="3.40.50.300:FF:000011">
    <property type="entry name" value="Putative ABC transporter ATP-binding component"/>
    <property type="match status" value="1"/>
</dbReference>
<evidence type="ECO:0000256" key="2">
    <source>
        <dbReference type="ARBA" id="ARBA00022741"/>
    </source>
</evidence>
<dbReference type="CDD" id="cd03221">
    <property type="entry name" value="ABCF_EF-3"/>
    <property type="match status" value="1"/>
</dbReference>
<evidence type="ECO:0000256" key="4">
    <source>
        <dbReference type="SAM" id="MobiDB-lite"/>
    </source>
</evidence>
<dbReference type="InterPro" id="IPR032781">
    <property type="entry name" value="ABC_tran_Xtn"/>
</dbReference>
<sequence>MDDWGSAWQDAKANGGSWGGRGKGGRGIQRNTWQPKDVYVEGVTLAYQGTELLERTTLRLGNGRRYGLVGANGVGKTTLLRRIAAGAVPGWPLHMRTYLVQQEELEGSPSVSALQTVVASDARITVLQREAELLEADAEGASAAPPLPGGGTKASPPPPHPPAPRGGGESFVVSQLQNEIAKLTLEEKATRLAEVYEDLDVLDAHEAEGRATSILKGLGFSESRMSCPTAELSGGWMTRVSLACALFCRPDLLLLDEPTNHLDLEGVLWLSKQLTEGIGETMVLMVSHDAAFLDAVTTDIIHFRLKQLTYYAGNYSAYMKTKSDHDVAANRLQDNLDKQRKHIEDSVKKMTKAASGKGGDQKKSSQVASRNKKLGRHGLERDVNGHRWKAQTVANTGSSIRAGCANELTNRGSKTARRSLAAHVDKETVFKFPDVAPLSCAMDAPIVQCRGVTFSFPASTSSTSSASGKNQPLLEDVTMDFTRRSRVVLVGRNGSGKSTLLKLIAAATEAGSGAPGVATGGGDNLAPTRGSIVRNFNARVGLFTQHHAERLLMSDSPLQHMRRVFGSVEGINEAELRRQLGCCGITGRLALQEMRSLSGGQKSRVVLAELMTHRPHLLLLDEPTNHFDLASIDALKTALEGYRGGVVLASHDQALISDMLDHDDDDADGEDGGSGPARGELWEVKGHRVRRREEGGISLYLEELAELAERRDARRRAAAR</sequence>
<keyword evidence="1" id="KW-0677">Repeat</keyword>
<feature type="compositionally biased region" description="Acidic residues" evidence="4">
    <location>
        <begin position="661"/>
        <end position="671"/>
    </location>
</feature>
<feature type="compositionally biased region" description="Basic and acidic residues" evidence="4">
    <location>
        <begin position="338"/>
        <end position="348"/>
    </location>
</feature>
<evidence type="ECO:0000313" key="6">
    <source>
        <dbReference type="EMBL" id="CBJ26719.1"/>
    </source>
</evidence>
<dbReference type="InParanoid" id="D7G0X5"/>
<keyword evidence="7" id="KW-1185">Reference proteome</keyword>
<dbReference type="PROSITE" id="PS00211">
    <property type="entry name" value="ABC_TRANSPORTER_1"/>
    <property type="match status" value="2"/>
</dbReference>
<evidence type="ECO:0000259" key="5">
    <source>
        <dbReference type="PROSITE" id="PS50893"/>
    </source>
</evidence>
<dbReference type="InterPro" id="IPR003439">
    <property type="entry name" value="ABC_transporter-like_ATP-bd"/>
</dbReference>
<dbReference type="STRING" id="2880.D7G0X5"/>
<feature type="region of interest" description="Disordered" evidence="4">
    <location>
        <begin position="660"/>
        <end position="685"/>
    </location>
</feature>
<dbReference type="SUPFAM" id="SSF52540">
    <property type="entry name" value="P-loop containing nucleoside triphosphate hydrolases"/>
    <property type="match status" value="2"/>
</dbReference>
<dbReference type="AlphaFoldDB" id="D7G0X5"/>
<keyword evidence="2" id="KW-0547">Nucleotide-binding</keyword>
<feature type="compositionally biased region" description="Pro residues" evidence="4">
    <location>
        <begin position="155"/>
        <end position="164"/>
    </location>
</feature>
<organism evidence="6 7">
    <name type="scientific">Ectocarpus siliculosus</name>
    <name type="common">Brown alga</name>
    <name type="synonym">Conferva siliculosa</name>
    <dbReference type="NCBI Taxonomy" id="2880"/>
    <lineage>
        <taxon>Eukaryota</taxon>
        <taxon>Sar</taxon>
        <taxon>Stramenopiles</taxon>
        <taxon>Ochrophyta</taxon>
        <taxon>PX clade</taxon>
        <taxon>Phaeophyceae</taxon>
        <taxon>Ectocarpales</taxon>
        <taxon>Ectocarpaceae</taxon>
        <taxon>Ectocarpus</taxon>
    </lineage>
</organism>
<evidence type="ECO:0000256" key="1">
    <source>
        <dbReference type="ARBA" id="ARBA00022737"/>
    </source>
</evidence>
<dbReference type="OrthoDB" id="2110130at2759"/>
<dbReference type="InterPro" id="IPR017871">
    <property type="entry name" value="ABC_transporter-like_CS"/>
</dbReference>
<gene>
    <name evidence="6" type="ORF">Esi_0042_0065</name>
</gene>